<dbReference type="Proteomes" id="UP000007110">
    <property type="component" value="Unassembled WGS sequence"/>
</dbReference>
<dbReference type="GO" id="GO:0005737">
    <property type="term" value="C:cytoplasm"/>
    <property type="evidence" value="ECO:0000318"/>
    <property type="project" value="GO_Central"/>
</dbReference>
<evidence type="ECO:0000256" key="3">
    <source>
        <dbReference type="ARBA" id="ARBA00022553"/>
    </source>
</evidence>
<dbReference type="InterPro" id="IPR051105">
    <property type="entry name" value="WWC/KIBRA_Hippo_Reg"/>
</dbReference>
<feature type="domain" description="WW" evidence="5">
    <location>
        <begin position="9"/>
        <end position="42"/>
    </location>
</feature>
<dbReference type="InterPro" id="IPR001202">
    <property type="entry name" value="WW_dom"/>
</dbReference>
<dbReference type="GO" id="GO:0006355">
    <property type="term" value="P:regulation of DNA-templated transcription"/>
    <property type="evidence" value="ECO:0000318"/>
    <property type="project" value="GO_Central"/>
</dbReference>
<evidence type="ECO:0000313" key="6">
    <source>
        <dbReference type="EnsemblMetazoa" id="XP_780710"/>
    </source>
</evidence>
<feature type="region of interest" description="Disordered" evidence="4">
    <location>
        <begin position="885"/>
        <end position="969"/>
    </location>
</feature>
<feature type="compositionally biased region" description="Low complexity" evidence="4">
    <location>
        <begin position="245"/>
        <end position="264"/>
    </location>
</feature>
<feature type="domain" description="WW" evidence="5">
    <location>
        <begin position="56"/>
        <end position="89"/>
    </location>
</feature>
<dbReference type="KEGG" id="spu:575200"/>
<organism evidence="6 7">
    <name type="scientific">Strongylocentrotus purpuratus</name>
    <name type="common">Purple sea urchin</name>
    <dbReference type="NCBI Taxonomy" id="7668"/>
    <lineage>
        <taxon>Eukaryota</taxon>
        <taxon>Metazoa</taxon>
        <taxon>Echinodermata</taxon>
        <taxon>Eleutherozoa</taxon>
        <taxon>Echinozoa</taxon>
        <taxon>Echinoidea</taxon>
        <taxon>Euechinoidea</taxon>
        <taxon>Echinacea</taxon>
        <taxon>Camarodonta</taxon>
        <taxon>Echinidea</taxon>
        <taxon>Strongylocentrotidae</taxon>
        <taxon>Strongylocentrotus</taxon>
    </lineage>
</organism>
<feature type="region of interest" description="Disordered" evidence="4">
    <location>
        <begin position="1029"/>
        <end position="1075"/>
    </location>
</feature>
<dbReference type="PROSITE" id="PS50020">
    <property type="entry name" value="WW_DOMAIN_2"/>
    <property type="match status" value="2"/>
</dbReference>
<evidence type="ECO:0000256" key="2">
    <source>
        <dbReference type="ARBA" id="ARBA00022490"/>
    </source>
</evidence>
<feature type="compositionally biased region" description="Low complexity" evidence="4">
    <location>
        <begin position="413"/>
        <end position="426"/>
    </location>
</feature>
<dbReference type="SUPFAM" id="SSF51045">
    <property type="entry name" value="WW domain"/>
    <property type="match status" value="2"/>
</dbReference>
<dbReference type="GO" id="GO:0060090">
    <property type="term" value="F:molecular adaptor activity"/>
    <property type="evidence" value="ECO:0000318"/>
    <property type="project" value="GO_Central"/>
</dbReference>
<dbReference type="OMA" id="TPRMGPF"/>
<dbReference type="Gene3D" id="2.60.40.150">
    <property type="entry name" value="C2 domain"/>
    <property type="match status" value="1"/>
</dbReference>
<dbReference type="InterPro" id="IPR035892">
    <property type="entry name" value="C2_domain_sf"/>
</dbReference>
<dbReference type="PROSITE" id="PS01159">
    <property type="entry name" value="WW_DOMAIN_1"/>
    <property type="match status" value="1"/>
</dbReference>
<dbReference type="Pfam" id="PF00397">
    <property type="entry name" value="WW"/>
    <property type="match status" value="1"/>
</dbReference>
<name>A0A7M7R9L9_STRPU</name>
<keyword evidence="3" id="KW-0597">Phosphoprotein</keyword>
<dbReference type="GO" id="GO:0016477">
    <property type="term" value="P:cell migration"/>
    <property type="evidence" value="ECO:0000318"/>
    <property type="project" value="GO_Central"/>
</dbReference>
<dbReference type="GO" id="GO:0019900">
    <property type="term" value="F:kinase binding"/>
    <property type="evidence" value="ECO:0000318"/>
    <property type="project" value="GO_Central"/>
</dbReference>
<feature type="region of interest" description="Disordered" evidence="4">
    <location>
        <begin position="795"/>
        <end position="870"/>
    </location>
</feature>
<dbReference type="RefSeq" id="XP_780710.4">
    <property type="nucleotide sequence ID" value="XM_775617.5"/>
</dbReference>
<feature type="compositionally biased region" description="Basic and acidic residues" evidence="4">
    <location>
        <begin position="1029"/>
        <end position="1040"/>
    </location>
</feature>
<dbReference type="GO" id="GO:0005886">
    <property type="term" value="C:plasma membrane"/>
    <property type="evidence" value="ECO:0007669"/>
    <property type="project" value="UniProtKB-SubCell"/>
</dbReference>
<feature type="region of interest" description="Disordered" evidence="4">
    <location>
        <begin position="286"/>
        <end position="321"/>
    </location>
</feature>
<keyword evidence="2" id="KW-0963">Cytoplasm</keyword>
<dbReference type="CDD" id="cd00201">
    <property type="entry name" value="WW"/>
    <property type="match status" value="2"/>
</dbReference>
<evidence type="ECO:0000313" key="7">
    <source>
        <dbReference type="Proteomes" id="UP000007110"/>
    </source>
</evidence>
<dbReference type="FunCoup" id="A0A7M7R9L9">
    <property type="interactions" value="1053"/>
</dbReference>
<feature type="compositionally biased region" description="Pro residues" evidence="4">
    <location>
        <begin position="798"/>
        <end position="809"/>
    </location>
</feature>
<feature type="region of interest" description="Disordered" evidence="4">
    <location>
        <begin position="148"/>
        <end position="170"/>
    </location>
</feature>
<evidence type="ECO:0000259" key="5">
    <source>
        <dbReference type="PROSITE" id="PS50020"/>
    </source>
</evidence>
<feature type="compositionally biased region" description="Gly residues" evidence="4">
    <location>
        <begin position="853"/>
        <end position="862"/>
    </location>
</feature>
<dbReference type="PANTHER" id="PTHR14791">
    <property type="entry name" value="BOMB/KIRA PROTEINS"/>
    <property type="match status" value="1"/>
</dbReference>
<dbReference type="OrthoDB" id="2020426at2759"/>
<dbReference type="GO" id="GO:0046621">
    <property type="term" value="P:negative regulation of organ growth"/>
    <property type="evidence" value="ECO:0000318"/>
    <property type="project" value="GO_Central"/>
</dbReference>
<dbReference type="InParanoid" id="A0A7M7R9L9"/>
<comment type="subcellular location">
    <subcellularLocation>
        <location evidence="1">Cytoplasm</location>
    </subcellularLocation>
</comment>
<dbReference type="CDD" id="cd08680">
    <property type="entry name" value="C2_Kibra"/>
    <property type="match status" value="1"/>
</dbReference>
<feature type="compositionally biased region" description="Basic residues" evidence="4">
    <location>
        <begin position="362"/>
        <end position="375"/>
    </location>
</feature>
<evidence type="ECO:0000256" key="1">
    <source>
        <dbReference type="ARBA" id="ARBA00004496"/>
    </source>
</evidence>
<reference evidence="6" key="2">
    <citation type="submission" date="2021-01" db="UniProtKB">
        <authorList>
            <consortium name="EnsemblMetazoa"/>
        </authorList>
    </citation>
    <scope>IDENTIFICATION</scope>
</reference>
<feature type="region of interest" description="Disordered" evidence="4">
    <location>
        <begin position="360"/>
        <end position="468"/>
    </location>
</feature>
<evidence type="ECO:0000256" key="4">
    <source>
        <dbReference type="SAM" id="MobiDB-lite"/>
    </source>
</evidence>
<protein>
    <recommendedName>
        <fullName evidence="5">WW domain-containing protein</fullName>
    </recommendedName>
</protein>
<keyword evidence="7" id="KW-1185">Reference proteome</keyword>
<feature type="compositionally biased region" description="Low complexity" evidence="4">
    <location>
        <begin position="156"/>
        <end position="169"/>
    </location>
</feature>
<sequence length="1075" mass="117668">MPRTREGEFPLPGGWEEACDGDGKVYFIDHSTRKTSWMDPRDRLIKPLTFGDCVGDELPFGWEETFDPSIGVYYINHLNHNNQVEDPRLVWRKDQEFMLKDYLQTTGQTTGQDAPRGLTQTNLQSRHLLGDIQEHGLHLSQEEIQRSNEALSGWQSHTSLNSNSSSGSTKYDPDLLKAQVAHAKARVAQIKNELFQVQAQIFSQDRGGRLSDPSVQIQPRMLNIKPAISDQELLMSMSRLGHRMSSTSSLPTSSSHPQLTSSSQYDLSQYKQSINAQQLRQFNQDPNRSLSMGTLSSSSSRGSLGPSSRGSLASSKGSLNSALSNSELNSIPDMNDIIQQKVDALLQGGIEGLDYQSLSNTTHHHQTSPRPHHYYNHQQHPPQQQMQQQHQQQQHQQHPQPHPAARQGEPFVPSLSPRSSLSSNSPPASPGGGTGNKLGAPVSGSDGPHPGSNAPLQYEGRPPTYHHHLTNMQRHSNRTDIIKPPPDLDGEQLAAYLSQLQLSMQDPSLGVGGQGLLGGYSIARPGLDLKHATSEYSSQEGYLNAQLSPISEGVDLLPGQSVAAPRSVSAAVSDESMAGDSGVYEASAKRPGEAGVEEVYDPANFDMTQILLGCQYDPQDGFIVITLDNLKNFRELLPSQNTQFFIKGNIQPCPPNSNLSFQTPPLQHMGAITISLGHKVTVPIKDTELHALTLQIYICFCNPDGLEDCLAGTQISLLDACLLNPAAPRWYTLLNFTQPAYPQHDVDTSSEGTATCTSTLERSSQTPSHMSDIFDTALPIESRLRSTSLDSSLFTYRHPPPASQVPPVPTDNAPLPHSSPIPYHHAPPHSTSVTGYLPPPTTTSSIHPSPMEAGGGRGGGDPGATEDSISQMTNGYLDTVTSKDLDDFSDVPGPGITRSKTFGGGSSTGMARPTMPKLNRSESDGAMMTPRMGPFKRNSLERKSLRFKKVQSQGSSRRSSESRSSTKATRMEIKALETQEAQLKDDLLRYREIKRQMEEVQLKGNQRSQSRKPDSDILKKLLDSAEQEALRKQHLRDAAEQRLPAETTSIPQADLMLGNGTTTMSTEKEVLTSEL</sequence>
<feature type="compositionally biased region" description="Low complexity" evidence="4">
    <location>
        <begin position="377"/>
        <end position="399"/>
    </location>
</feature>
<dbReference type="InterPro" id="IPR037771">
    <property type="entry name" value="C2_WWC"/>
</dbReference>
<dbReference type="GeneID" id="575200"/>
<feature type="compositionally biased region" description="Basic and acidic residues" evidence="4">
    <location>
        <begin position="1066"/>
        <end position="1075"/>
    </location>
</feature>
<feature type="compositionally biased region" description="Low complexity" evidence="4">
    <location>
        <begin position="288"/>
        <end position="321"/>
    </location>
</feature>
<dbReference type="InterPro" id="IPR036020">
    <property type="entry name" value="WW_dom_sf"/>
</dbReference>
<reference evidence="7" key="1">
    <citation type="submission" date="2015-02" db="EMBL/GenBank/DDBJ databases">
        <title>Genome sequencing for Strongylocentrotus purpuratus.</title>
        <authorList>
            <person name="Murali S."/>
            <person name="Liu Y."/>
            <person name="Vee V."/>
            <person name="English A."/>
            <person name="Wang M."/>
            <person name="Skinner E."/>
            <person name="Han Y."/>
            <person name="Muzny D.M."/>
            <person name="Worley K.C."/>
            <person name="Gibbs R.A."/>
        </authorList>
    </citation>
    <scope>NUCLEOTIDE SEQUENCE</scope>
</reference>
<dbReference type="PANTHER" id="PTHR14791:SF29">
    <property type="entry name" value="PROTEIN KIBRA"/>
    <property type="match status" value="1"/>
</dbReference>
<dbReference type="EnsemblMetazoa" id="XM_775617">
    <property type="protein sequence ID" value="XP_780710"/>
    <property type="gene ID" value="LOC575200"/>
</dbReference>
<dbReference type="Gene3D" id="2.20.70.10">
    <property type="match status" value="2"/>
</dbReference>
<dbReference type="AlphaFoldDB" id="A0A7M7R9L9"/>
<dbReference type="GO" id="GO:0035330">
    <property type="term" value="P:regulation of hippo signaling"/>
    <property type="evidence" value="ECO:0000318"/>
    <property type="project" value="GO_Central"/>
</dbReference>
<accession>A0A7M7R9L9</accession>
<dbReference type="SMART" id="SM00456">
    <property type="entry name" value="WW"/>
    <property type="match status" value="2"/>
</dbReference>
<feature type="region of interest" description="Disordered" evidence="4">
    <location>
        <begin position="241"/>
        <end position="267"/>
    </location>
</feature>
<proteinExistence type="predicted"/>